<proteinExistence type="predicted"/>
<evidence type="ECO:0000256" key="1">
    <source>
        <dbReference type="SAM" id="MobiDB-lite"/>
    </source>
</evidence>
<dbReference type="AlphaFoldDB" id="A0A843WKA8"/>
<feature type="region of interest" description="Disordered" evidence="1">
    <location>
        <begin position="1"/>
        <end position="32"/>
    </location>
</feature>
<sequence length="64" mass="7104">MRSHRQPTTTLPERNLGAGPKISESDHLPTGPKCRFRIGDSRAVPISAPKNIRVLPRGVRQSVY</sequence>
<dbReference type="Proteomes" id="UP000652761">
    <property type="component" value="Unassembled WGS sequence"/>
</dbReference>
<reference evidence="2" key="1">
    <citation type="submission" date="2017-07" db="EMBL/GenBank/DDBJ databases">
        <title>Taro Niue Genome Assembly and Annotation.</title>
        <authorList>
            <person name="Atibalentja N."/>
            <person name="Keating K."/>
            <person name="Fields C.J."/>
        </authorList>
    </citation>
    <scope>NUCLEOTIDE SEQUENCE</scope>
    <source>
        <strain evidence="2">Niue_2</strain>
        <tissue evidence="2">Leaf</tissue>
    </source>
</reference>
<protein>
    <submittedName>
        <fullName evidence="2">Uncharacterized protein</fullName>
    </submittedName>
</protein>
<name>A0A843WKA8_COLES</name>
<feature type="compositionally biased region" description="Polar residues" evidence="1">
    <location>
        <begin position="1"/>
        <end position="12"/>
    </location>
</feature>
<comment type="caution">
    <text evidence="2">The sequence shown here is derived from an EMBL/GenBank/DDBJ whole genome shotgun (WGS) entry which is preliminary data.</text>
</comment>
<evidence type="ECO:0000313" key="2">
    <source>
        <dbReference type="EMBL" id="MQM04464.1"/>
    </source>
</evidence>
<keyword evidence="3" id="KW-1185">Reference proteome</keyword>
<dbReference type="EMBL" id="NMUH01003220">
    <property type="protein sequence ID" value="MQM04464.1"/>
    <property type="molecule type" value="Genomic_DNA"/>
</dbReference>
<organism evidence="2 3">
    <name type="scientific">Colocasia esculenta</name>
    <name type="common">Wild taro</name>
    <name type="synonym">Arum esculentum</name>
    <dbReference type="NCBI Taxonomy" id="4460"/>
    <lineage>
        <taxon>Eukaryota</taxon>
        <taxon>Viridiplantae</taxon>
        <taxon>Streptophyta</taxon>
        <taxon>Embryophyta</taxon>
        <taxon>Tracheophyta</taxon>
        <taxon>Spermatophyta</taxon>
        <taxon>Magnoliopsida</taxon>
        <taxon>Liliopsida</taxon>
        <taxon>Araceae</taxon>
        <taxon>Aroideae</taxon>
        <taxon>Colocasieae</taxon>
        <taxon>Colocasia</taxon>
    </lineage>
</organism>
<evidence type="ECO:0000313" key="3">
    <source>
        <dbReference type="Proteomes" id="UP000652761"/>
    </source>
</evidence>
<gene>
    <name evidence="2" type="ORF">Taro_037261</name>
</gene>
<accession>A0A843WKA8</accession>